<sequence length="98" mass="10642">MAVDGELKQRISQDLHDMESMVQATLAFMRGGDSAEPIQPLDVTALLESLQADAEEVGAHVSIEGSVFKLDLCTSPTPLSTSPPCKLLRRTPVRSSRY</sequence>
<evidence type="ECO:0000313" key="3">
    <source>
        <dbReference type="EMBL" id="SPK77022.1"/>
    </source>
</evidence>
<organism evidence="3 4">
    <name type="scientific">Cupriavidus taiwanensis</name>
    <dbReference type="NCBI Taxonomy" id="164546"/>
    <lineage>
        <taxon>Bacteria</taxon>
        <taxon>Pseudomonadati</taxon>
        <taxon>Pseudomonadota</taxon>
        <taxon>Betaproteobacteria</taxon>
        <taxon>Burkholderiales</taxon>
        <taxon>Burkholderiaceae</taxon>
        <taxon>Cupriavidus</taxon>
    </lineage>
</organism>
<dbReference type="EMBL" id="LT991978">
    <property type="protein sequence ID" value="SPK77022.1"/>
    <property type="molecule type" value="Genomic_DNA"/>
</dbReference>
<gene>
    <name evidence="3" type="ORF">CT19425_P10003</name>
    <name evidence="2" type="ORF">CT19425_U600095</name>
</gene>
<geneLocation type="plasmid" evidence="3">
    <name>III</name>
</geneLocation>
<dbReference type="EMBL" id="OOEF01000057">
    <property type="protein sequence ID" value="SPK70601.1"/>
    <property type="molecule type" value="Genomic_DNA"/>
</dbReference>
<evidence type="ECO:0000256" key="1">
    <source>
        <dbReference type="SAM" id="MobiDB-lite"/>
    </source>
</evidence>
<evidence type="ECO:0000313" key="2">
    <source>
        <dbReference type="EMBL" id="SPK70601.1"/>
    </source>
</evidence>
<feature type="region of interest" description="Disordered" evidence="1">
    <location>
        <begin position="77"/>
        <end position="98"/>
    </location>
</feature>
<dbReference type="Proteomes" id="UP000255505">
    <property type="component" value="Unassembled WGS sequence"/>
</dbReference>
<keyword evidence="3" id="KW-0614">Plasmid</keyword>
<name>A0A375IUD5_9BURK</name>
<accession>A0A375IUD5</accession>
<proteinExistence type="predicted"/>
<feature type="compositionally biased region" description="Basic residues" evidence="1">
    <location>
        <begin position="87"/>
        <end position="98"/>
    </location>
</feature>
<feature type="compositionally biased region" description="Low complexity" evidence="1">
    <location>
        <begin position="77"/>
        <end position="86"/>
    </location>
</feature>
<protein>
    <submittedName>
        <fullName evidence="3">Uncharacterized protein</fullName>
    </submittedName>
</protein>
<dbReference type="AlphaFoldDB" id="A0A375IUD5"/>
<evidence type="ECO:0000313" key="4">
    <source>
        <dbReference type="Proteomes" id="UP000255505"/>
    </source>
</evidence>
<dbReference type="RefSeq" id="WP_231942796.1">
    <property type="nucleotide sequence ID" value="NZ_LT991978.1"/>
</dbReference>
<reference evidence="3 4" key="1">
    <citation type="submission" date="2018-01" db="EMBL/GenBank/DDBJ databases">
        <authorList>
            <person name="Gaut B.S."/>
            <person name="Morton B.R."/>
            <person name="Clegg M.T."/>
            <person name="Duvall M.R."/>
        </authorList>
    </citation>
    <scope>NUCLEOTIDE SEQUENCE [LARGE SCALE GENOMIC DNA]</scope>
    <source>
        <strain evidence="3">Cupriavidus taiwanensis LMG 19425</strain>
        <plasmid evidence="4">Plasmid iii</plasmid>
    </source>
</reference>
<dbReference type="Proteomes" id="UP000255505">
    <property type="component" value="Plasmid III"/>
</dbReference>